<dbReference type="RefSeq" id="YP_003969060.1">
    <property type="nucleotide sequence ID" value="NC_014635.1"/>
</dbReference>
<gene>
    <name evidence="1" type="ORF">phiAS4_ORF0042</name>
</gene>
<sequence>MADLKVGTTIGGSPVWHQGNLALVPSGNAILYKGARIYSENDKPSANELQVVSRAGDTMSGVLYIETSTDYPLALKSSVSGPAYIRFSKGNTPQSYVGTDAAGDFKVAMTDTNGAWAFEGLKIAKSKW</sequence>
<dbReference type="GeneID" id="9861177"/>
<dbReference type="KEGG" id="vg:9861177"/>
<organism evidence="1 2">
    <name type="scientific">Aeromonas phage phiAS4</name>
    <dbReference type="NCBI Taxonomy" id="879628"/>
    <lineage>
        <taxon>Viruses</taxon>
        <taxon>Duplodnaviria</taxon>
        <taxon>Heunggongvirae</taxon>
        <taxon>Uroviricota</taxon>
        <taxon>Caudoviricetes</taxon>
        <taxon>Pantevenvirales</taxon>
        <taxon>Straboviridae</taxon>
        <taxon>Tulanevirus</taxon>
        <taxon>Tulanevirus as4</taxon>
    </lineage>
</organism>
<protein>
    <submittedName>
        <fullName evidence="1">Small distal tail fiber subunit</fullName>
    </submittedName>
</protein>
<dbReference type="Proteomes" id="UP000002235">
    <property type="component" value="Segment"/>
</dbReference>
<name>E1A190_9CAUD</name>
<accession>E1A190</accession>
<keyword evidence="2" id="KW-1185">Reference proteome</keyword>
<evidence type="ECO:0000313" key="1">
    <source>
        <dbReference type="EMBL" id="ADM79614.1"/>
    </source>
</evidence>
<dbReference type="EMBL" id="HM452125">
    <property type="protein sequence ID" value="ADM79614.1"/>
    <property type="molecule type" value="Genomic_DNA"/>
</dbReference>
<evidence type="ECO:0000313" key="2">
    <source>
        <dbReference type="Proteomes" id="UP000002235"/>
    </source>
</evidence>
<proteinExistence type="predicted"/>
<reference evidence="1 2" key="1">
    <citation type="journal article" date="2012" name="Arch. Virol.">
        <title>Complete genomic sequence of a T4-like bacteriophage, phiAS4, infecting Aeromonas salmonicida subsp. salmonicida.</title>
        <authorList>
            <person name="Kim J.H."/>
            <person name="Son J.S."/>
            <person name="Choi Y.J."/>
            <person name="Choresca C.H."/>
            <person name="Shin S.P."/>
            <person name="Han J.E."/>
            <person name="Jun J.W."/>
            <person name="Park S.C."/>
        </authorList>
    </citation>
    <scope>NUCLEOTIDE SEQUENCE [LARGE SCALE GENOMIC DNA]</scope>
</reference>